<evidence type="ECO:0000256" key="2">
    <source>
        <dbReference type="ARBA" id="ARBA00009809"/>
    </source>
</evidence>
<evidence type="ECO:0000313" key="5">
    <source>
        <dbReference type="EMBL" id="KAI7724946.1"/>
    </source>
</evidence>
<comment type="caution">
    <text evidence="5">The sequence shown here is derived from an EMBL/GenBank/DDBJ whole genome shotgun (WGS) entry which is preliminary data.</text>
</comment>
<dbReference type="EC" id="3.2.1.23" evidence="3"/>
<keyword evidence="6" id="KW-1185">Reference proteome</keyword>
<dbReference type="InterPro" id="IPR017853">
    <property type="entry name" value="GH"/>
</dbReference>
<dbReference type="Pfam" id="PF01301">
    <property type="entry name" value="Glyco_hydro_35"/>
    <property type="match status" value="1"/>
</dbReference>
<dbReference type="Gene3D" id="3.20.20.80">
    <property type="entry name" value="Glycosidases"/>
    <property type="match status" value="1"/>
</dbReference>
<evidence type="ECO:0000256" key="1">
    <source>
        <dbReference type="ARBA" id="ARBA00001412"/>
    </source>
</evidence>
<dbReference type="GO" id="GO:0004565">
    <property type="term" value="F:beta-galactosidase activity"/>
    <property type="evidence" value="ECO:0007669"/>
    <property type="project" value="UniProtKB-EC"/>
</dbReference>
<feature type="non-terminal residue" evidence="5">
    <location>
        <position position="155"/>
    </location>
</feature>
<dbReference type="InterPro" id="IPR001944">
    <property type="entry name" value="Glycoside_Hdrlase_35"/>
</dbReference>
<reference evidence="5" key="1">
    <citation type="submission" date="2022-06" db="EMBL/GenBank/DDBJ databases">
        <title>Uncovering the hologenomic basis of an extraordinary plant invasion.</title>
        <authorList>
            <person name="Bieker V.C."/>
            <person name="Martin M.D."/>
            <person name="Gilbert T."/>
            <person name="Hodgins K."/>
            <person name="Battlay P."/>
            <person name="Petersen B."/>
            <person name="Wilson J."/>
        </authorList>
    </citation>
    <scope>NUCLEOTIDE SEQUENCE</scope>
    <source>
        <strain evidence="5">AA19_3_7</strain>
        <tissue evidence="5">Leaf</tissue>
    </source>
</reference>
<feature type="non-terminal residue" evidence="5">
    <location>
        <position position="1"/>
    </location>
</feature>
<accession>A0AAD5G258</accession>
<dbReference type="EMBL" id="JAMZMK010012128">
    <property type="protein sequence ID" value="KAI7724946.1"/>
    <property type="molecule type" value="Genomic_DNA"/>
</dbReference>
<dbReference type="GO" id="GO:0005975">
    <property type="term" value="P:carbohydrate metabolic process"/>
    <property type="evidence" value="ECO:0007669"/>
    <property type="project" value="InterPro"/>
</dbReference>
<protein>
    <recommendedName>
        <fullName evidence="3">beta-galactosidase</fullName>
        <ecNumber evidence="3">3.2.1.23</ecNumber>
    </recommendedName>
</protein>
<evidence type="ECO:0000259" key="4">
    <source>
        <dbReference type="Pfam" id="PF01301"/>
    </source>
</evidence>
<sequence>CIGVITGNAVYDHRAVVIDGRRRVLVSGSIHYPRSAPDAKSKDLVKFIKLVADAGLYVNLQIGPYFPLWLNLIPGIDLRTDNEPFKAEMKRFTTKIVNIMKEEKLHASQGGPIILSQVALQLGRSLSELRDVPASSSRLGSDIEECHILIIEMYM</sequence>
<comment type="catalytic activity">
    <reaction evidence="1">
        <text>Hydrolysis of terminal non-reducing beta-D-galactose residues in beta-D-galactosides.</text>
        <dbReference type="EC" id="3.2.1.23"/>
    </reaction>
</comment>
<comment type="similarity">
    <text evidence="2">Belongs to the glycosyl hydrolase 35 family.</text>
</comment>
<gene>
    <name evidence="5" type="ORF">M8C21_033360</name>
</gene>
<organism evidence="5 6">
    <name type="scientific">Ambrosia artemisiifolia</name>
    <name type="common">Common ragweed</name>
    <dbReference type="NCBI Taxonomy" id="4212"/>
    <lineage>
        <taxon>Eukaryota</taxon>
        <taxon>Viridiplantae</taxon>
        <taxon>Streptophyta</taxon>
        <taxon>Embryophyta</taxon>
        <taxon>Tracheophyta</taxon>
        <taxon>Spermatophyta</taxon>
        <taxon>Magnoliopsida</taxon>
        <taxon>eudicotyledons</taxon>
        <taxon>Gunneridae</taxon>
        <taxon>Pentapetalae</taxon>
        <taxon>asterids</taxon>
        <taxon>campanulids</taxon>
        <taxon>Asterales</taxon>
        <taxon>Asteraceae</taxon>
        <taxon>Asteroideae</taxon>
        <taxon>Heliantheae alliance</taxon>
        <taxon>Heliantheae</taxon>
        <taxon>Ambrosia</taxon>
    </lineage>
</organism>
<dbReference type="Proteomes" id="UP001206925">
    <property type="component" value="Unassembled WGS sequence"/>
</dbReference>
<feature type="domain" description="Glycoside hydrolase 35 catalytic" evidence="4">
    <location>
        <begin position="42"/>
        <end position="119"/>
    </location>
</feature>
<evidence type="ECO:0000256" key="3">
    <source>
        <dbReference type="ARBA" id="ARBA00012756"/>
    </source>
</evidence>
<name>A0AAD5G258_AMBAR</name>
<evidence type="ECO:0000313" key="6">
    <source>
        <dbReference type="Proteomes" id="UP001206925"/>
    </source>
</evidence>
<dbReference type="SUPFAM" id="SSF51445">
    <property type="entry name" value="(Trans)glycosidases"/>
    <property type="match status" value="1"/>
</dbReference>
<dbReference type="AlphaFoldDB" id="A0AAD5G258"/>
<dbReference type="PANTHER" id="PTHR23421">
    <property type="entry name" value="BETA-GALACTOSIDASE RELATED"/>
    <property type="match status" value="1"/>
</dbReference>
<dbReference type="InterPro" id="IPR031330">
    <property type="entry name" value="Gly_Hdrlase_35_cat"/>
</dbReference>
<proteinExistence type="inferred from homology"/>